<feature type="domain" description="C2H2-type" evidence="13">
    <location>
        <begin position="890"/>
        <end position="917"/>
    </location>
</feature>
<feature type="domain" description="C2H2-type" evidence="13">
    <location>
        <begin position="862"/>
        <end position="889"/>
    </location>
</feature>
<protein>
    <submittedName>
        <fullName evidence="14">Putative zinc finger protein</fullName>
    </submittedName>
</protein>
<feature type="domain" description="C2H2-type" evidence="13">
    <location>
        <begin position="426"/>
        <end position="454"/>
    </location>
</feature>
<keyword evidence="6" id="KW-0862">Zinc</keyword>
<reference evidence="14 15" key="1">
    <citation type="journal article" date="2016" name="Genome Biol. Evol.">
        <title>Gene Family Evolution Reflects Adaptation to Soil Environmental Stressors in the Genome of the Collembolan Orchesella cincta.</title>
        <authorList>
            <person name="Faddeeva-Vakhrusheva A."/>
            <person name="Derks M.F."/>
            <person name="Anvar S.Y."/>
            <person name="Agamennone V."/>
            <person name="Suring W."/>
            <person name="Smit S."/>
            <person name="van Straalen N.M."/>
            <person name="Roelofs D."/>
        </authorList>
    </citation>
    <scope>NUCLEOTIDE SEQUENCE [LARGE SCALE GENOMIC DNA]</scope>
    <source>
        <tissue evidence="14">Mixed pool</tissue>
    </source>
</reference>
<evidence type="ECO:0000313" key="15">
    <source>
        <dbReference type="Proteomes" id="UP000094527"/>
    </source>
</evidence>
<dbReference type="EMBL" id="LJIJ01000514">
    <property type="protein sequence ID" value="ODM96660.1"/>
    <property type="molecule type" value="Genomic_DNA"/>
</dbReference>
<feature type="domain" description="C2H2-type" evidence="13">
    <location>
        <begin position="628"/>
        <end position="655"/>
    </location>
</feature>
<dbReference type="Gene3D" id="3.30.160.60">
    <property type="entry name" value="Classic Zinc Finger"/>
    <property type="match status" value="18"/>
</dbReference>
<keyword evidence="5 11" id="KW-0863">Zinc-finger</keyword>
<dbReference type="FunFam" id="3.30.160.60:FF:000446">
    <property type="entry name" value="Zinc finger protein"/>
    <property type="match status" value="1"/>
</dbReference>
<dbReference type="SMART" id="SM00355">
    <property type="entry name" value="ZnF_C2H2"/>
    <property type="match status" value="23"/>
</dbReference>
<feature type="domain" description="C2H2-type" evidence="13">
    <location>
        <begin position="974"/>
        <end position="1001"/>
    </location>
</feature>
<evidence type="ECO:0000256" key="7">
    <source>
        <dbReference type="ARBA" id="ARBA00023015"/>
    </source>
</evidence>
<evidence type="ECO:0000256" key="9">
    <source>
        <dbReference type="ARBA" id="ARBA00023163"/>
    </source>
</evidence>
<feature type="compositionally biased region" description="Basic residues" evidence="12">
    <location>
        <begin position="731"/>
        <end position="742"/>
    </location>
</feature>
<dbReference type="PANTHER" id="PTHR24376:SF235">
    <property type="entry name" value="C2H2-TYPE DOMAIN-CONTAINING PROTEIN"/>
    <property type="match status" value="1"/>
</dbReference>
<dbReference type="GO" id="GO:0008270">
    <property type="term" value="F:zinc ion binding"/>
    <property type="evidence" value="ECO:0007669"/>
    <property type="project" value="UniProtKB-KW"/>
</dbReference>
<dbReference type="GO" id="GO:0005634">
    <property type="term" value="C:nucleus"/>
    <property type="evidence" value="ECO:0007669"/>
    <property type="project" value="UniProtKB-SubCell"/>
</dbReference>
<sequence length="1259" mass="141703">MFWLKYLYNDYIYNAMEKATQNLPPKLLLSKDKEISRICLEDAVVLDSVLPLIDTESGQVIISGILDHNGSMFDAVQLAALVIEQPGSGDGNLHQAQFVTGSDCQGISMISLPQQGASSSDYLAGNIVTLDQDLSSFMKRNMMQSLDQSTVLLTVAATSEEDSSAIRYDQPSSLTCNISTSGNSTNGIEEPVVFPSTSEPLTQREENHLPEIPVLSDEIEPPGKGQFRCTVCSKTFLKFNLYNRHKQEHLDDKAFLHMIFHEAEATGCLQCKNCPAKFSRLASLKSHLKVHEKEEMVTCQQCGDEFPTTARLNTHLEDHKNVSEIGHRCKVCNQSFSDSSAFKEHSRGHAIVRQQLKALSSRRRKSRLKYSATAGINSTTQTSTLTQQALRLDKKKKLSCTTCGKRFQKPSQLVRHVRIHTGERPFKCTKCDKSFNQKGTLESHISCMHDKVRKFVCNLCQCNFSQRGNLRAHVKKLHAPPAENEKGLKCEECSCFFRRLATLNNHIAKVHSVTTTPSVNDETVRLKSSMQDCGEIPTKSETENIIFGEVCAKVQNHFEVPPVLSAIVHTTNINSDNCATVTIPSVNTNSRENVGDGIISEVNFAHEEEGTAKRYLIKVKKIGQEKWHMCTYCTKAFRKPSDLIRHVRTHTLERPYKCHHPQCSKAFAVKSTLNTHLQVHGNQKAEMKWKCRLCHKAFSAFASLRTHERLHSSNRPFKCSHEGCGKTFKTNSHRHSHMKVHNKLTQGSTKTRRKVLKASETSTGKKIDLPDALKITPDGLVPVPTRCALSSTAKNPGDAKSRPYRCLICPSAFKKSSHLKQHHQIHSGEKPFACGQCQRRFVSSGVLKNHIKTHQGDRIRPYKCEICQISFTTSGSLKRHTTTHTNSRPYLCPFCKKCFKTNVSCRKHIKIHCRGETNLPESNAANEVQNIKQKIVLESNKNGKMSQCQTCRKTFKKHSDLVRHIRIHTGEKPFTCHLCGKCFRVKSTRDTHMRIHEIKKTVSCEICHNMFATMSSLKVHMRLHSGSKPFKCNHCDRHFRTTGHLQAHSKSHYKCQSQRQRKAYSSSSSSTVLNSFPISSVKPFENAFSDCDPFLTVASDSQSLSSFGMNQNSNSFNSTPHSNASMDLTFLNDNRPNNKQCPDCGRMFLKPSQMLRHRRTHTGSKPYVCRICSSTFSQKSSLDTHILYTHSDVRPFSCPNPKCAFRTVQKAALKKHWSRAHPQLSWNEVDKTCSGSTRVETSMASTTTQINITTGVKSS</sequence>
<feature type="domain" description="C2H2-type" evidence="13">
    <location>
        <begin position="689"/>
        <end position="716"/>
    </location>
</feature>
<evidence type="ECO:0000256" key="4">
    <source>
        <dbReference type="ARBA" id="ARBA00022737"/>
    </source>
</evidence>
<feature type="domain" description="C2H2-type" evidence="13">
    <location>
        <begin position="269"/>
        <end position="296"/>
    </location>
</feature>
<dbReference type="Pfam" id="PF00096">
    <property type="entry name" value="zf-C2H2"/>
    <property type="match status" value="12"/>
</dbReference>
<feature type="domain" description="C2H2-type" evidence="13">
    <location>
        <begin position="227"/>
        <end position="254"/>
    </location>
</feature>
<feature type="domain" description="C2H2-type" evidence="13">
    <location>
        <begin position="656"/>
        <end position="685"/>
    </location>
</feature>
<dbReference type="PANTHER" id="PTHR24376">
    <property type="entry name" value="ZINC FINGER PROTEIN"/>
    <property type="match status" value="1"/>
</dbReference>
<evidence type="ECO:0000256" key="10">
    <source>
        <dbReference type="ARBA" id="ARBA00023242"/>
    </source>
</evidence>
<dbReference type="GO" id="GO:0003677">
    <property type="term" value="F:DNA binding"/>
    <property type="evidence" value="ECO:0007669"/>
    <property type="project" value="UniProtKB-KW"/>
</dbReference>
<accession>A0A1D2MU98</accession>
<dbReference type="FunFam" id="3.30.160.60:FF:000264">
    <property type="entry name" value="Zinc finger protein 236"/>
    <property type="match status" value="1"/>
</dbReference>
<gene>
    <name evidence="14" type="ORF">Ocin01_10017</name>
</gene>
<dbReference type="SUPFAM" id="SSF57667">
    <property type="entry name" value="beta-beta-alpha zinc fingers"/>
    <property type="match status" value="12"/>
</dbReference>
<dbReference type="FunFam" id="3.30.160.60:FF:000097">
    <property type="entry name" value="Zinc finger protein"/>
    <property type="match status" value="1"/>
</dbReference>
<keyword evidence="4" id="KW-0677">Repeat</keyword>
<feature type="domain" description="C2H2-type" evidence="13">
    <location>
        <begin position="1139"/>
        <end position="1166"/>
    </location>
</feature>
<feature type="domain" description="C2H2-type" evidence="13">
    <location>
        <begin position="717"/>
        <end position="746"/>
    </location>
</feature>
<dbReference type="FunFam" id="3.30.160.60:FF:000125">
    <property type="entry name" value="Putative zinc finger protein 143"/>
    <property type="match status" value="1"/>
</dbReference>
<dbReference type="AlphaFoldDB" id="A0A1D2MU98"/>
<feature type="domain" description="C2H2-type" evidence="13">
    <location>
        <begin position="455"/>
        <end position="483"/>
    </location>
</feature>
<dbReference type="FunFam" id="3.30.160.60:FF:000045">
    <property type="entry name" value="ZFP69 zinc finger protein B"/>
    <property type="match status" value="1"/>
</dbReference>
<feature type="domain" description="C2H2-type" evidence="13">
    <location>
        <begin position="327"/>
        <end position="354"/>
    </location>
</feature>
<dbReference type="FunFam" id="3.30.160.60:FF:000624">
    <property type="entry name" value="zinc finger protein 697"/>
    <property type="match status" value="1"/>
</dbReference>
<name>A0A1D2MU98_ORCCI</name>
<dbReference type="FunFam" id="3.30.160.60:FF:000376">
    <property type="entry name" value="Zinc finger protein 236"/>
    <property type="match status" value="1"/>
</dbReference>
<evidence type="ECO:0000256" key="6">
    <source>
        <dbReference type="ARBA" id="ARBA00022833"/>
    </source>
</evidence>
<keyword evidence="3" id="KW-0479">Metal-binding</keyword>
<evidence type="ECO:0000313" key="14">
    <source>
        <dbReference type="EMBL" id="ODM96660.1"/>
    </source>
</evidence>
<evidence type="ECO:0000256" key="12">
    <source>
        <dbReference type="SAM" id="MobiDB-lite"/>
    </source>
</evidence>
<feature type="domain" description="C2H2-type" evidence="13">
    <location>
        <begin position="832"/>
        <end position="859"/>
    </location>
</feature>
<dbReference type="FunFam" id="3.30.160.60:FF:000340">
    <property type="entry name" value="zinc finger protein 473 isoform X1"/>
    <property type="match status" value="1"/>
</dbReference>
<evidence type="ECO:0000256" key="5">
    <source>
        <dbReference type="ARBA" id="ARBA00022771"/>
    </source>
</evidence>
<feature type="domain" description="C2H2-type" evidence="13">
    <location>
        <begin position="1167"/>
        <end position="1195"/>
    </location>
</feature>
<dbReference type="OMA" id="ESHISCM"/>
<dbReference type="STRING" id="48709.A0A1D2MU98"/>
<comment type="subcellular location">
    <subcellularLocation>
        <location evidence="2">Nucleus</location>
    </subcellularLocation>
</comment>
<keyword evidence="8" id="KW-0238">DNA-binding</keyword>
<feature type="domain" description="C2H2-type" evidence="13">
    <location>
        <begin position="946"/>
        <end position="973"/>
    </location>
</feature>
<feature type="domain" description="C2H2-type" evidence="13">
    <location>
        <begin position="488"/>
        <end position="516"/>
    </location>
</feature>
<keyword evidence="10" id="KW-0539">Nucleus</keyword>
<dbReference type="PROSITE" id="PS00028">
    <property type="entry name" value="ZINC_FINGER_C2H2_1"/>
    <property type="match status" value="22"/>
</dbReference>
<dbReference type="PROSITE" id="PS50157">
    <property type="entry name" value="ZINC_FINGER_C2H2_2"/>
    <property type="match status" value="22"/>
</dbReference>
<dbReference type="InterPro" id="IPR013087">
    <property type="entry name" value="Znf_C2H2_type"/>
</dbReference>
<evidence type="ECO:0000256" key="1">
    <source>
        <dbReference type="ARBA" id="ARBA00003767"/>
    </source>
</evidence>
<feature type="domain" description="C2H2-type" evidence="13">
    <location>
        <begin position="297"/>
        <end position="324"/>
    </location>
</feature>
<evidence type="ECO:0000256" key="11">
    <source>
        <dbReference type="PROSITE-ProRule" id="PRU00042"/>
    </source>
</evidence>
<keyword evidence="15" id="KW-1185">Reference proteome</keyword>
<evidence type="ECO:0000259" key="13">
    <source>
        <dbReference type="PROSITE" id="PS50157"/>
    </source>
</evidence>
<evidence type="ECO:0000256" key="2">
    <source>
        <dbReference type="ARBA" id="ARBA00004123"/>
    </source>
</evidence>
<comment type="function">
    <text evidence="1">May be involved in transcriptional regulation.</text>
</comment>
<feature type="region of interest" description="Disordered" evidence="12">
    <location>
        <begin position="730"/>
        <end position="762"/>
    </location>
</feature>
<feature type="domain" description="C2H2-type" evidence="13">
    <location>
        <begin position="1030"/>
        <end position="1057"/>
    </location>
</feature>
<comment type="caution">
    <text evidence="14">The sequence shown here is derived from an EMBL/GenBank/DDBJ whole genome shotgun (WGS) entry which is preliminary data.</text>
</comment>
<organism evidence="14 15">
    <name type="scientific">Orchesella cincta</name>
    <name type="common">Springtail</name>
    <name type="synonym">Podura cincta</name>
    <dbReference type="NCBI Taxonomy" id="48709"/>
    <lineage>
        <taxon>Eukaryota</taxon>
        <taxon>Metazoa</taxon>
        <taxon>Ecdysozoa</taxon>
        <taxon>Arthropoda</taxon>
        <taxon>Hexapoda</taxon>
        <taxon>Collembola</taxon>
        <taxon>Entomobryomorpha</taxon>
        <taxon>Entomobryoidea</taxon>
        <taxon>Orchesellidae</taxon>
        <taxon>Orchesellinae</taxon>
        <taxon>Orchesella</taxon>
    </lineage>
</organism>
<feature type="domain" description="C2H2-type" evidence="13">
    <location>
        <begin position="1002"/>
        <end position="1029"/>
    </location>
</feature>
<dbReference type="Proteomes" id="UP000094527">
    <property type="component" value="Unassembled WGS sequence"/>
</dbReference>
<keyword evidence="9" id="KW-0804">Transcription</keyword>
<dbReference type="InterPro" id="IPR036236">
    <property type="entry name" value="Znf_C2H2_sf"/>
</dbReference>
<feature type="domain" description="C2H2-type" evidence="13">
    <location>
        <begin position="398"/>
        <end position="425"/>
    </location>
</feature>
<evidence type="ECO:0000256" key="3">
    <source>
        <dbReference type="ARBA" id="ARBA00022723"/>
    </source>
</evidence>
<evidence type="ECO:0000256" key="8">
    <source>
        <dbReference type="ARBA" id="ARBA00023125"/>
    </source>
</evidence>
<proteinExistence type="predicted"/>
<feature type="domain" description="C2H2-type" evidence="13">
    <location>
        <begin position="804"/>
        <end position="831"/>
    </location>
</feature>
<dbReference type="FunFam" id="3.30.160.60:FF:002248">
    <property type="entry name" value="Zinc finger and BTB domain-containing 40"/>
    <property type="match status" value="1"/>
</dbReference>
<dbReference type="OrthoDB" id="6077919at2759"/>
<keyword evidence="7" id="KW-0805">Transcription regulation</keyword>